<dbReference type="Proteomes" id="UP000605970">
    <property type="component" value="Unassembled WGS sequence"/>
</dbReference>
<reference evidence="1" key="1">
    <citation type="journal article" date="2020" name="Ecol. Evol.">
        <title>Genome structure and content of the rice root-knot nematode (Meloidogyne graminicola).</title>
        <authorList>
            <person name="Phan N.T."/>
            <person name="Danchin E.G.J."/>
            <person name="Klopp C."/>
            <person name="Perfus-Barbeoch L."/>
            <person name="Kozlowski D.K."/>
            <person name="Koutsovoulos G.D."/>
            <person name="Lopez-Roques C."/>
            <person name="Bouchez O."/>
            <person name="Zahm M."/>
            <person name="Besnard G."/>
            <person name="Bellafiore S."/>
        </authorList>
    </citation>
    <scope>NUCLEOTIDE SEQUENCE</scope>
    <source>
        <strain evidence="1">VN-18</strain>
    </source>
</reference>
<comment type="caution">
    <text evidence="1">The sequence shown here is derived from an EMBL/GenBank/DDBJ whole genome shotgun (WGS) entry which is preliminary data.</text>
</comment>
<dbReference type="AlphaFoldDB" id="A0A8S9ZBN7"/>
<organism evidence="1 2">
    <name type="scientific">Meloidogyne graminicola</name>
    <dbReference type="NCBI Taxonomy" id="189291"/>
    <lineage>
        <taxon>Eukaryota</taxon>
        <taxon>Metazoa</taxon>
        <taxon>Ecdysozoa</taxon>
        <taxon>Nematoda</taxon>
        <taxon>Chromadorea</taxon>
        <taxon>Rhabditida</taxon>
        <taxon>Tylenchina</taxon>
        <taxon>Tylenchomorpha</taxon>
        <taxon>Tylenchoidea</taxon>
        <taxon>Meloidogynidae</taxon>
        <taxon>Meloidogyninae</taxon>
        <taxon>Meloidogyne</taxon>
    </lineage>
</organism>
<evidence type="ECO:0000313" key="1">
    <source>
        <dbReference type="EMBL" id="KAF7627252.1"/>
    </source>
</evidence>
<proteinExistence type="predicted"/>
<name>A0A8S9ZBN7_9BILA</name>
<sequence length="54" mass="6273">MSAKRSLIPSARTINQIGINEGDINENLIENLLKDQQKEQQLIIPLNNIWKREM</sequence>
<accession>A0A8S9ZBN7</accession>
<dbReference type="EMBL" id="JABEBT010000158">
    <property type="protein sequence ID" value="KAF7627252.1"/>
    <property type="molecule type" value="Genomic_DNA"/>
</dbReference>
<protein>
    <submittedName>
        <fullName evidence="1">Uncharacterized protein</fullName>
    </submittedName>
</protein>
<keyword evidence="2" id="KW-1185">Reference proteome</keyword>
<evidence type="ECO:0000313" key="2">
    <source>
        <dbReference type="Proteomes" id="UP000605970"/>
    </source>
</evidence>
<gene>
    <name evidence="1" type="ORF">Mgra_00009464</name>
</gene>